<dbReference type="PANTHER" id="PTHR48022">
    <property type="entry name" value="PLASTIDIC GLUCOSE TRANSPORTER 4"/>
    <property type="match status" value="1"/>
</dbReference>
<evidence type="ECO:0000256" key="8">
    <source>
        <dbReference type="SAM" id="Phobius"/>
    </source>
</evidence>
<dbReference type="AlphaFoldDB" id="A0A1Q5UH41"/>
<organism evidence="10 11">
    <name type="scientific">Penicillium subrubescens</name>
    <dbReference type="NCBI Taxonomy" id="1316194"/>
    <lineage>
        <taxon>Eukaryota</taxon>
        <taxon>Fungi</taxon>
        <taxon>Dikarya</taxon>
        <taxon>Ascomycota</taxon>
        <taxon>Pezizomycotina</taxon>
        <taxon>Eurotiomycetes</taxon>
        <taxon>Eurotiomycetidae</taxon>
        <taxon>Eurotiales</taxon>
        <taxon>Aspergillaceae</taxon>
        <taxon>Penicillium</taxon>
    </lineage>
</organism>
<sequence>MVLPLVQVEHVWSGGEGEELGQGVTGQARTGQGKSEMRSFLFAVEMADTPVDQADLGKVFSPDAAVVHHEDITADREPYGPPGLRGLISNPFVLMCAACSTLGGLVFGYDQGVVSVILVMDQFLDEFPRVGGSGAGFWKGLLTAMIELGALLGALNQGWIADKISRRYSILVAVVIFTIGSILQTAAFGYPMLVVARLIGGLGIGMLSMVAPLYIAEISPPECRGTLLVLEEFCIVLGIVIAYWITFGTRYMAGEWSWRLPFLLQMIPGFILAAGVIILPFSPRWLASKGRNEEALQSLAKLRSLPTSDRRVRQEYMDILVEVRFHQEMNAEKHPNLQGGSTKDSIRLEVASWADVFKSGCWRRTHIGVGIMFFQQFVGINALIYYSPSLFKTMGFDTNMQLIMSGVLNVLQLVGVTTSVWTMDTLGRRKLLLGGSVLMAISHIVIAILVGRFGSNWEGHRTEGWVSAAFLLFYMVAFGATWGPVPWAVPSEIFPSSLRAKGVAISTCSNWLNNFIIGLITPPLVEDTGYGAYVFFAVFCVLSGVWTFFFMPETMGRTLEQMDHVFKDNSSEHERERRHVIEASVLAEREYA</sequence>
<comment type="subcellular location">
    <subcellularLocation>
        <location evidence="1">Membrane</location>
        <topology evidence="1">Multi-pass membrane protein</topology>
    </subcellularLocation>
</comment>
<feature type="domain" description="Major facilitator superfamily (MFS) profile" evidence="9">
    <location>
        <begin position="96"/>
        <end position="555"/>
    </location>
</feature>
<protein>
    <submittedName>
        <fullName evidence="10">Sugar transporter STL1</fullName>
    </submittedName>
</protein>
<evidence type="ECO:0000256" key="3">
    <source>
        <dbReference type="ARBA" id="ARBA00022448"/>
    </source>
</evidence>
<evidence type="ECO:0000259" key="9">
    <source>
        <dbReference type="PROSITE" id="PS50850"/>
    </source>
</evidence>
<dbReference type="PRINTS" id="PR00171">
    <property type="entry name" value="SUGRTRNSPORT"/>
</dbReference>
<feature type="transmembrane region" description="Helical" evidence="8">
    <location>
        <begin position="92"/>
        <end position="117"/>
    </location>
</feature>
<reference evidence="10 11" key="1">
    <citation type="submission" date="2016-10" db="EMBL/GenBank/DDBJ databases">
        <title>Genome sequence of the ascomycete fungus Penicillium subrubescens.</title>
        <authorList>
            <person name="De Vries R.P."/>
            <person name="Peng M."/>
            <person name="Dilokpimol A."/>
            <person name="Hilden K."/>
            <person name="Makela M.R."/>
            <person name="Grigoriev I."/>
            <person name="Riley R."/>
            <person name="Granchi Z."/>
        </authorList>
    </citation>
    <scope>NUCLEOTIDE SEQUENCE [LARGE SCALE GENOMIC DNA]</scope>
    <source>
        <strain evidence="10 11">CBS 132785</strain>
    </source>
</reference>
<evidence type="ECO:0000313" key="10">
    <source>
        <dbReference type="EMBL" id="OKP11807.1"/>
    </source>
</evidence>
<dbReference type="PROSITE" id="PS50850">
    <property type="entry name" value="MFS"/>
    <property type="match status" value="1"/>
</dbReference>
<gene>
    <name evidence="10" type="ORF">PENSUB_2673</name>
</gene>
<keyword evidence="3 7" id="KW-0813">Transport</keyword>
<evidence type="ECO:0000256" key="6">
    <source>
        <dbReference type="ARBA" id="ARBA00023136"/>
    </source>
</evidence>
<keyword evidence="6 8" id="KW-0472">Membrane</keyword>
<name>A0A1Q5UH41_9EURO</name>
<evidence type="ECO:0000256" key="4">
    <source>
        <dbReference type="ARBA" id="ARBA00022692"/>
    </source>
</evidence>
<evidence type="ECO:0000313" key="11">
    <source>
        <dbReference type="Proteomes" id="UP000186955"/>
    </source>
</evidence>
<accession>A0A1Q5UH41</accession>
<dbReference type="InterPro" id="IPR020846">
    <property type="entry name" value="MFS_dom"/>
</dbReference>
<dbReference type="SUPFAM" id="SSF103473">
    <property type="entry name" value="MFS general substrate transporter"/>
    <property type="match status" value="1"/>
</dbReference>
<dbReference type="InterPro" id="IPR036259">
    <property type="entry name" value="MFS_trans_sf"/>
</dbReference>
<evidence type="ECO:0000256" key="7">
    <source>
        <dbReference type="RuleBase" id="RU003346"/>
    </source>
</evidence>
<evidence type="ECO:0000256" key="5">
    <source>
        <dbReference type="ARBA" id="ARBA00022989"/>
    </source>
</evidence>
<keyword evidence="4 8" id="KW-0812">Transmembrane</keyword>
<dbReference type="GO" id="GO:0005351">
    <property type="term" value="F:carbohydrate:proton symporter activity"/>
    <property type="evidence" value="ECO:0007669"/>
    <property type="project" value="TreeGrafter"/>
</dbReference>
<dbReference type="NCBIfam" id="TIGR00879">
    <property type="entry name" value="SP"/>
    <property type="match status" value="1"/>
</dbReference>
<feature type="transmembrane region" description="Helical" evidence="8">
    <location>
        <begin position="530"/>
        <end position="551"/>
    </location>
</feature>
<keyword evidence="5 8" id="KW-1133">Transmembrane helix</keyword>
<feature type="transmembrane region" description="Helical" evidence="8">
    <location>
        <begin position="432"/>
        <end position="453"/>
    </location>
</feature>
<dbReference type="Gene3D" id="1.20.1250.20">
    <property type="entry name" value="MFS general substrate transporter like domains"/>
    <property type="match status" value="1"/>
</dbReference>
<dbReference type="FunFam" id="1.20.1250.20:FF:000026">
    <property type="entry name" value="MFS quinate transporter QutD"/>
    <property type="match status" value="1"/>
</dbReference>
<feature type="transmembrane region" description="Helical" evidence="8">
    <location>
        <begin position="137"/>
        <end position="156"/>
    </location>
</feature>
<dbReference type="EMBL" id="MNBE01000273">
    <property type="protein sequence ID" value="OKP11807.1"/>
    <property type="molecule type" value="Genomic_DNA"/>
</dbReference>
<feature type="transmembrane region" description="Helical" evidence="8">
    <location>
        <begin position="258"/>
        <end position="281"/>
    </location>
</feature>
<feature type="transmembrane region" description="Helical" evidence="8">
    <location>
        <begin position="465"/>
        <end position="490"/>
    </location>
</feature>
<dbReference type="PROSITE" id="PS00217">
    <property type="entry name" value="SUGAR_TRANSPORT_2"/>
    <property type="match status" value="1"/>
</dbReference>
<feature type="transmembrane region" description="Helical" evidence="8">
    <location>
        <begin position="227"/>
        <end position="246"/>
    </location>
</feature>
<feature type="transmembrane region" description="Helical" evidence="8">
    <location>
        <begin position="502"/>
        <end position="524"/>
    </location>
</feature>
<evidence type="ECO:0000256" key="2">
    <source>
        <dbReference type="ARBA" id="ARBA00010992"/>
    </source>
</evidence>
<evidence type="ECO:0000256" key="1">
    <source>
        <dbReference type="ARBA" id="ARBA00004141"/>
    </source>
</evidence>
<dbReference type="InterPro" id="IPR050360">
    <property type="entry name" value="MFS_Sugar_Transporters"/>
</dbReference>
<feature type="transmembrane region" description="Helical" evidence="8">
    <location>
        <begin position="168"/>
        <end position="188"/>
    </location>
</feature>
<dbReference type="Proteomes" id="UP000186955">
    <property type="component" value="Unassembled WGS sequence"/>
</dbReference>
<comment type="similarity">
    <text evidence="2 7">Belongs to the major facilitator superfamily. Sugar transporter (TC 2.A.1.1) family.</text>
</comment>
<dbReference type="PANTHER" id="PTHR48022:SF14">
    <property type="entry name" value="MAJOR FACILITATOR SUPERFAMILY (MFS) PROFILE DOMAIN-CONTAINING PROTEIN-RELATED"/>
    <property type="match status" value="1"/>
</dbReference>
<dbReference type="InterPro" id="IPR005828">
    <property type="entry name" value="MFS_sugar_transport-like"/>
</dbReference>
<feature type="transmembrane region" description="Helical" evidence="8">
    <location>
        <begin position="400"/>
        <end position="420"/>
    </location>
</feature>
<dbReference type="Pfam" id="PF00083">
    <property type="entry name" value="Sugar_tr"/>
    <property type="match status" value="1"/>
</dbReference>
<feature type="transmembrane region" description="Helical" evidence="8">
    <location>
        <begin position="367"/>
        <end position="388"/>
    </location>
</feature>
<dbReference type="InterPro" id="IPR003663">
    <property type="entry name" value="Sugar/inositol_transpt"/>
</dbReference>
<dbReference type="GO" id="GO:0016020">
    <property type="term" value="C:membrane"/>
    <property type="evidence" value="ECO:0007669"/>
    <property type="project" value="UniProtKB-SubCell"/>
</dbReference>
<feature type="transmembrane region" description="Helical" evidence="8">
    <location>
        <begin position="194"/>
        <end position="215"/>
    </location>
</feature>
<keyword evidence="11" id="KW-1185">Reference proteome</keyword>
<proteinExistence type="inferred from homology"/>
<keyword evidence="10" id="KW-0762">Sugar transport</keyword>
<dbReference type="InterPro" id="IPR005829">
    <property type="entry name" value="Sugar_transporter_CS"/>
</dbReference>
<comment type="caution">
    <text evidence="10">The sequence shown here is derived from an EMBL/GenBank/DDBJ whole genome shotgun (WGS) entry which is preliminary data.</text>
</comment>